<comment type="caution">
    <text evidence="1">The sequence shown here is derived from an EMBL/GenBank/DDBJ whole genome shotgun (WGS) entry which is preliminary data.</text>
</comment>
<sequence>MPAENVLVETPAAKAARATTTPLKAITVGGFSPPIGETKILSKGHTRSSQLNHVDAEDLHFLPSETKLRNRLVAAAFFASAVLVPYFGVKSASMYNNWQAERRSEEMRVKAEADAKRAQEAAAAQAAAAQLIESQRREMAEKAPRILAGFVDKGVADTNLPATPAPQLLTPESLKMWGDAFWAIDRGTTPDFAQALKADVAWTKPVQFTTVMPHTILLTAVVDDNGTRKVWLAIMQDQSSRGNGAPNVINSVTNIPGVEPDKVYVAPNYARINFDQIRGAFTTSLTK</sequence>
<gene>
    <name evidence="1" type="ORF">ACG04R_16345</name>
</gene>
<dbReference type="RefSeq" id="WP_394412794.1">
    <property type="nucleotide sequence ID" value="NZ_JBIGIC010000008.1"/>
</dbReference>
<proteinExistence type="predicted"/>
<dbReference type="Proteomes" id="UP001606134">
    <property type="component" value="Unassembled WGS sequence"/>
</dbReference>
<evidence type="ECO:0000313" key="1">
    <source>
        <dbReference type="EMBL" id="MFG6488258.1"/>
    </source>
</evidence>
<keyword evidence="2" id="KW-1185">Reference proteome</keyword>
<organism evidence="1 2">
    <name type="scientific">Pelomonas candidula</name>
    <dbReference type="NCBI Taxonomy" id="3299025"/>
    <lineage>
        <taxon>Bacteria</taxon>
        <taxon>Pseudomonadati</taxon>
        <taxon>Pseudomonadota</taxon>
        <taxon>Betaproteobacteria</taxon>
        <taxon>Burkholderiales</taxon>
        <taxon>Sphaerotilaceae</taxon>
        <taxon>Roseateles</taxon>
    </lineage>
</organism>
<name>A0ABW7HEB6_9BURK</name>
<accession>A0ABW7HEB6</accession>
<dbReference type="EMBL" id="JBIGIC010000008">
    <property type="protein sequence ID" value="MFG6488258.1"/>
    <property type="molecule type" value="Genomic_DNA"/>
</dbReference>
<evidence type="ECO:0000313" key="2">
    <source>
        <dbReference type="Proteomes" id="UP001606134"/>
    </source>
</evidence>
<reference evidence="1 2" key="1">
    <citation type="submission" date="2024-08" db="EMBL/GenBank/DDBJ databases">
        <authorList>
            <person name="Lu H."/>
        </authorList>
    </citation>
    <scope>NUCLEOTIDE SEQUENCE [LARGE SCALE GENOMIC DNA]</scope>
    <source>
        <strain evidence="1 2">BYS78W</strain>
    </source>
</reference>
<protein>
    <submittedName>
        <fullName evidence="1">Uncharacterized protein</fullName>
    </submittedName>
</protein>